<protein>
    <recommendedName>
        <fullName evidence="3">Peptidase S1 domain-containing protein</fullName>
    </recommendedName>
</protein>
<comment type="caution">
    <text evidence="4">The sequence shown here is derived from an EMBL/GenBank/DDBJ whole genome shotgun (WGS) entry which is preliminary data.</text>
</comment>
<dbReference type="PANTHER" id="PTHR24256">
    <property type="entry name" value="TRYPTASE-RELATED"/>
    <property type="match status" value="1"/>
</dbReference>
<dbReference type="InterPro" id="IPR001254">
    <property type="entry name" value="Trypsin_dom"/>
</dbReference>
<feature type="domain" description="Peptidase S1" evidence="3">
    <location>
        <begin position="101"/>
        <end position="319"/>
    </location>
</feature>
<dbReference type="AlphaFoldDB" id="A0AAV8WWK6"/>
<proteinExistence type="inferred from homology"/>
<dbReference type="InterPro" id="IPR001314">
    <property type="entry name" value="Peptidase_S1A"/>
</dbReference>
<dbReference type="GO" id="GO:0006508">
    <property type="term" value="P:proteolysis"/>
    <property type="evidence" value="ECO:0007669"/>
    <property type="project" value="InterPro"/>
</dbReference>
<keyword evidence="1" id="KW-1015">Disulfide bond</keyword>
<gene>
    <name evidence="4" type="ORF">NQ314_016608</name>
</gene>
<dbReference type="SMART" id="SM00020">
    <property type="entry name" value="Tryp_SPc"/>
    <property type="match status" value="1"/>
</dbReference>
<evidence type="ECO:0000256" key="1">
    <source>
        <dbReference type="ARBA" id="ARBA00023157"/>
    </source>
</evidence>
<accession>A0AAV8WWK6</accession>
<dbReference type="CDD" id="cd00190">
    <property type="entry name" value="Tryp_SPc"/>
    <property type="match status" value="1"/>
</dbReference>
<dbReference type="InterPro" id="IPR043504">
    <property type="entry name" value="Peptidase_S1_PA_chymotrypsin"/>
</dbReference>
<dbReference type="InterPro" id="IPR009003">
    <property type="entry name" value="Peptidase_S1_PA"/>
</dbReference>
<dbReference type="EMBL" id="JANEYF010004613">
    <property type="protein sequence ID" value="KAJ8930576.1"/>
    <property type="molecule type" value="Genomic_DNA"/>
</dbReference>
<evidence type="ECO:0000256" key="2">
    <source>
        <dbReference type="ARBA" id="ARBA00024195"/>
    </source>
</evidence>
<name>A0AAV8WWK6_9CUCU</name>
<dbReference type="InterPro" id="IPR051487">
    <property type="entry name" value="Ser/Thr_Proteases_Immune/Dev"/>
</dbReference>
<dbReference type="Gene3D" id="2.40.10.10">
    <property type="entry name" value="Trypsin-like serine proteases"/>
    <property type="match status" value="2"/>
</dbReference>
<dbReference type="Pfam" id="PF00089">
    <property type="entry name" value="Trypsin"/>
    <property type="match status" value="2"/>
</dbReference>
<keyword evidence="5" id="KW-1185">Reference proteome</keyword>
<dbReference type="SUPFAM" id="SSF50494">
    <property type="entry name" value="Trypsin-like serine proteases"/>
    <property type="match status" value="1"/>
</dbReference>
<evidence type="ECO:0000313" key="5">
    <source>
        <dbReference type="Proteomes" id="UP001162156"/>
    </source>
</evidence>
<dbReference type="PROSITE" id="PS00134">
    <property type="entry name" value="TRYPSIN_HIS"/>
    <property type="match status" value="1"/>
</dbReference>
<reference evidence="4" key="1">
    <citation type="journal article" date="2023" name="Insect Mol. Biol.">
        <title>Genome sequencing provides insights into the evolution of gene families encoding plant cell wall-degrading enzymes in longhorned beetles.</title>
        <authorList>
            <person name="Shin N.R."/>
            <person name="Okamura Y."/>
            <person name="Kirsch R."/>
            <person name="Pauchet Y."/>
        </authorList>
    </citation>
    <scope>NUCLEOTIDE SEQUENCE</scope>
    <source>
        <strain evidence="4">RBIC_L_NR</strain>
    </source>
</reference>
<dbReference type="InterPro" id="IPR018114">
    <property type="entry name" value="TRYPSIN_HIS"/>
</dbReference>
<dbReference type="PRINTS" id="PR00722">
    <property type="entry name" value="CHYMOTRYPSIN"/>
</dbReference>
<dbReference type="GO" id="GO:0004252">
    <property type="term" value="F:serine-type endopeptidase activity"/>
    <property type="evidence" value="ECO:0007669"/>
    <property type="project" value="InterPro"/>
</dbReference>
<evidence type="ECO:0000259" key="3">
    <source>
        <dbReference type="PROSITE" id="PS50240"/>
    </source>
</evidence>
<comment type="similarity">
    <text evidence="2">Belongs to the peptidase S1 family. CLIP subfamily.</text>
</comment>
<organism evidence="4 5">
    <name type="scientific">Rhamnusium bicolor</name>
    <dbReference type="NCBI Taxonomy" id="1586634"/>
    <lineage>
        <taxon>Eukaryota</taxon>
        <taxon>Metazoa</taxon>
        <taxon>Ecdysozoa</taxon>
        <taxon>Arthropoda</taxon>
        <taxon>Hexapoda</taxon>
        <taxon>Insecta</taxon>
        <taxon>Pterygota</taxon>
        <taxon>Neoptera</taxon>
        <taxon>Endopterygota</taxon>
        <taxon>Coleoptera</taxon>
        <taxon>Polyphaga</taxon>
        <taxon>Cucujiformia</taxon>
        <taxon>Chrysomeloidea</taxon>
        <taxon>Cerambycidae</taxon>
        <taxon>Lepturinae</taxon>
        <taxon>Rhagiini</taxon>
        <taxon>Rhamnusium</taxon>
    </lineage>
</organism>
<dbReference type="Proteomes" id="UP001162156">
    <property type="component" value="Unassembled WGS sequence"/>
</dbReference>
<sequence>MKIFIWLVNSSLEKEDLSYIPNVQNSLRNNNKISRNSKRSTFCPANTQCVPLASCPILNNLINNECLLTNSIGDLGCGYQGSGLICCPHASDSSASSPGKLVDGQRCGTSQVQGEGYDGIGAYPWIVRIGFRNVITGEVKYPCTGSIINNRIILTAAHCALAKAENYKLFLVRAGEWMTDTAIDCGEEFCGLPVQDIAIITAQPICLPESWSVTNNNGLLVGWGKAAGQTTTPPQQQILHLPIISIQECAKVYGKTLPISEEQVCAGGELGNDACSGFGGAPLIVGILSFGSDQCGAAGVPSVYTNIKKYVSWISENTPQVYSN</sequence>
<dbReference type="PROSITE" id="PS50240">
    <property type="entry name" value="TRYPSIN_DOM"/>
    <property type="match status" value="1"/>
</dbReference>
<evidence type="ECO:0000313" key="4">
    <source>
        <dbReference type="EMBL" id="KAJ8930576.1"/>
    </source>
</evidence>